<proteinExistence type="inferred from homology"/>
<keyword evidence="7 9" id="KW-0675">Receptor</keyword>
<name>A0A8R1XXY9_ONCVO</name>
<dbReference type="SUPFAM" id="SSF81321">
    <property type="entry name" value="Family A G protein-coupled receptor-like"/>
    <property type="match status" value="1"/>
</dbReference>
<dbReference type="Pfam" id="PF00001">
    <property type="entry name" value="7tm_1"/>
    <property type="match status" value="1"/>
</dbReference>
<feature type="transmembrane region" description="Helical" evidence="10">
    <location>
        <begin position="54"/>
        <end position="75"/>
    </location>
</feature>
<keyword evidence="3 9" id="KW-0812">Transmembrane</keyword>
<keyword evidence="8 9" id="KW-0807">Transducer</keyword>
<evidence type="ECO:0000313" key="13">
    <source>
        <dbReference type="Proteomes" id="UP000024404"/>
    </source>
</evidence>
<dbReference type="PROSITE" id="PS00237">
    <property type="entry name" value="G_PROTEIN_RECEP_F1_1"/>
    <property type="match status" value="1"/>
</dbReference>
<evidence type="ECO:0000313" key="12">
    <source>
        <dbReference type="EnsemblMetazoa" id="OVOC6125.1"/>
    </source>
</evidence>
<dbReference type="PANTHER" id="PTHR24229">
    <property type="entry name" value="NEUROPEPTIDES RECEPTOR"/>
    <property type="match status" value="1"/>
</dbReference>
<reference evidence="13" key="1">
    <citation type="submission" date="2013-10" db="EMBL/GenBank/DDBJ databases">
        <title>Genome sequencing of Onchocerca volvulus.</title>
        <authorList>
            <person name="Cotton J."/>
            <person name="Tsai J."/>
            <person name="Stanley E."/>
            <person name="Tracey A."/>
            <person name="Holroyd N."/>
            <person name="Lustigman S."/>
            <person name="Berriman M."/>
        </authorList>
    </citation>
    <scope>NUCLEOTIDE SEQUENCE</scope>
</reference>
<evidence type="ECO:0000256" key="9">
    <source>
        <dbReference type="RuleBase" id="RU000688"/>
    </source>
</evidence>
<evidence type="ECO:0000256" key="4">
    <source>
        <dbReference type="ARBA" id="ARBA00022989"/>
    </source>
</evidence>
<feature type="transmembrane region" description="Helical" evidence="10">
    <location>
        <begin position="20"/>
        <end position="42"/>
    </location>
</feature>
<feature type="transmembrane region" description="Helical" evidence="10">
    <location>
        <begin position="132"/>
        <end position="153"/>
    </location>
</feature>
<feature type="domain" description="G-protein coupled receptors family 1 profile" evidence="11">
    <location>
        <begin position="34"/>
        <end position="300"/>
    </location>
</feature>
<dbReference type="Gene3D" id="1.20.1070.10">
    <property type="entry name" value="Rhodopsin 7-helix transmembrane proteins"/>
    <property type="match status" value="1"/>
</dbReference>
<keyword evidence="2" id="KW-1003">Cell membrane</keyword>
<dbReference type="GO" id="GO:0043005">
    <property type="term" value="C:neuron projection"/>
    <property type="evidence" value="ECO:0007669"/>
    <property type="project" value="TreeGrafter"/>
</dbReference>
<keyword evidence="13" id="KW-1185">Reference proteome</keyword>
<feature type="transmembrane region" description="Helical" evidence="10">
    <location>
        <begin position="231"/>
        <end position="251"/>
    </location>
</feature>
<keyword evidence="5 9" id="KW-0297">G-protein coupled receptor</keyword>
<dbReference type="PROSITE" id="PS50262">
    <property type="entry name" value="G_PROTEIN_RECEP_F1_2"/>
    <property type="match status" value="1"/>
</dbReference>
<dbReference type="CDD" id="cd00637">
    <property type="entry name" value="7tm_classA_rhodopsin-like"/>
    <property type="match status" value="1"/>
</dbReference>
<dbReference type="EMBL" id="CMVM020000170">
    <property type="status" value="NOT_ANNOTATED_CDS"/>
    <property type="molecule type" value="Genomic_DNA"/>
</dbReference>
<evidence type="ECO:0000256" key="10">
    <source>
        <dbReference type="SAM" id="Phobius"/>
    </source>
</evidence>
<sequence length="355" mass="40449">MNVTEMLDDNIEEKMGTDLYLFILPVIVIFGLCGNVISLVTIFHSRLREISANLYLIVLTTADSVFLLGLLLILFKLDFITYHFCVAIEYILSTSSYISSWSVAALTIERYLAIAYPLKHARYGHLDRWKMILFWIPIPFAFNLIQLISLIPYNDKNDPHYPNIRKCVPHDGGFQIIVEAADVILCYVLPCLCVVLLNLLVAGKVKRGFTHAAAIRARSNGSSIRRRQGSAMILLVVPIVYMLLNTPFYLLRITDTIALYVFQSNEFSIVGGLDGSLIIFLYNTAHYLYYINFACDVIVYAFSSLNFRKTSVIAWRQIIFSHSAKIRKVTKERHHNASYHLSKLTGDNISTMQLQ</sequence>
<reference evidence="12" key="2">
    <citation type="submission" date="2022-06" db="UniProtKB">
        <authorList>
            <consortium name="EnsemblMetazoa"/>
        </authorList>
    </citation>
    <scope>IDENTIFICATION</scope>
</reference>
<organism evidence="12 13">
    <name type="scientific">Onchocerca volvulus</name>
    <dbReference type="NCBI Taxonomy" id="6282"/>
    <lineage>
        <taxon>Eukaryota</taxon>
        <taxon>Metazoa</taxon>
        <taxon>Ecdysozoa</taxon>
        <taxon>Nematoda</taxon>
        <taxon>Chromadorea</taxon>
        <taxon>Rhabditida</taxon>
        <taxon>Spirurina</taxon>
        <taxon>Spiruromorpha</taxon>
        <taxon>Filarioidea</taxon>
        <taxon>Onchocercidae</taxon>
        <taxon>Onchocerca</taxon>
    </lineage>
</organism>
<keyword evidence="6 10" id="KW-0472">Membrane</keyword>
<protein>
    <submittedName>
        <fullName evidence="12">G_PROTEIN_RECEP_F1_2 domain-containing protein</fullName>
    </submittedName>
</protein>
<dbReference type="EnsemblMetazoa" id="OVOC6125.1">
    <property type="protein sequence ID" value="OVOC6125.1"/>
    <property type="gene ID" value="WBGene00242934"/>
</dbReference>
<evidence type="ECO:0000256" key="3">
    <source>
        <dbReference type="ARBA" id="ARBA00022692"/>
    </source>
</evidence>
<dbReference type="GO" id="GO:0005886">
    <property type="term" value="C:plasma membrane"/>
    <property type="evidence" value="ECO:0007669"/>
    <property type="project" value="UniProtKB-SubCell"/>
</dbReference>
<dbReference type="InterPro" id="IPR000276">
    <property type="entry name" value="GPCR_Rhodpsn"/>
</dbReference>
<dbReference type="GO" id="GO:0042277">
    <property type="term" value="F:peptide binding"/>
    <property type="evidence" value="ECO:0007669"/>
    <property type="project" value="TreeGrafter"/>
</dbReference>
<dbReference type="Proteomes" id="UP000024404">
    <property type="component" value="Unassembled WGS sequence"/>
</dbReference>
<evidence type="ECO:0000256" key="7">
    <source>
        <dbReference type="ARBA" id="ARBA00023170"/>
    </source>
</evidence>
<feature type="transmembrane region" description="Helical" evidence="10">
    <location>
        <begin position="173"/>
        <end position="201"/>
    </location>
</feature>
<evidence type="ECO:0000256" key="5">
    <source>
        <dbReference type="ARBA" id="ARBA00023040"/>
    </source>
</evidence>
<dbReference type="GO" id="GO:0004930">
    <property type="term" value="F:G protein-coupled receptor activity"/>
    <property type="evidence" value="ECO:0007669"/>
    <property type="project" value="UniProtKB-KW"/>
</dbReference>
<dbReference type="PANTHER" id="PTHR24229:SF100">
    <property type="entry name" value="G-PROTEIN COUPLED RECEPTORS FAMILY 1 PROFILE DOMAIN-CONTAINING PROTEIN"/>
    <property type="match status" value="1"/>
</dbReference>
<evidence type="ECO:0000256" key="1">
    <source>
        <dbReference type="ARBA" id="ARBA00004651"/>
    </source>
</evidence>
<dbReference type="PRINTS" id="PR00237">
    <property type="entry name" value="GPCRRHODOPSN"/>
</dbReference>
<dbReference type="OMA" id="YYINTAI"/>
<accession>A0A8R1XXY9</accession>
<keyword evidence="4 10" id="KW-1133">Transmembrane helix</keyword>
<dbReference type="InterPro" id="IPR017452">
    <property type="entry name" value="GPCR_Rhodpsn_7TM"/>
</dbReference>
<evidence type="ECO:0000256" key="2">
    <source>
        <dbReference type="ARBA" id="ARBA00022475"/>
    </source>
</evidence>
<dbReference type="AlphaFoldDB" id="A0A8R1XXY9"/>
<comment type="similarity">
    <text evidence="9">Belongs to the G-protein coupled receptor 1 family.</text>
</comment>
<evidence type="ECO:0000256" key="8">
    <source>
        <dbReference type="ARBA" id="ARBA00023224"/>
    </source>
</evidence>
<evidence type="ECO:0000259" key="11">
    <source>
        <dbReference type="PROSITE" id="PS50262"/>
    </source>
</evidence>
<comment type="subcellular location">
    <subcellularLocation>
        <location evidence="1">Cell membrane</location>
        <topology evidence="1">Multi-pass membrane protein</topology>
    </subcellularLocation>
</comment>
<evidence type="ECO:0000256" key="6">
    <source>
        <dbReference type="ARBA" id="ARBA00023136"/>
    </source>
</evidence>